<evidence type="ECO:0000313" key="3">
    <source>
        <dbReference type="Proteomes" id="UP000036367"/>
    </source>
</evidence>
<dbReference type="PATRIC" id="fig|595434.4.peg.3432"/>
<name>A0A0J1BD58_RHOIS</name>
<comment type="caution">
    <text evidence="2">The sequence shown here is derived from an EMBL/GenBank/DDBJ whole genome shotgun (WGS) entry which is preliminary data.</text>
</comment>
<dbReference type="AlphaFoldDB" id="A0A0J1BD58"/>
<feature type="region of interest" description="Disordered" evidence="1">
    <location>
        <begin position="1"/>
        <end position="21"/>
    </location>
</feature>
<gene>
    <name evidence="2" type="ORF">RISK_003606</name>
</gene>
<dbReference type="Proteomes" id="UP000036367">
    <property type="component" value="Unassembled WGS sequence"/>
</dbReference>
<evidence type="ECO:0000256" key="1">
    <source>
        <dbReference type="SAM" id="MobiDB-lite"/>
    </source>
</evidence>
<protein>
    <submittedName>
        <fullName evidence="2">Uncharacterized protein</fullName>
    </submittedName>
</protein>
<proteinExistence type="predicted"/>
<keyword evidence="3" id="KW-1185">Reference proteome</keyword>
<evidence type="ECO:0000313" key="2">
    <source>
        <dbReference type="EMBL" id="KLU04552.1"/>
    </source>
</evidence>
<sequence>MKVRNSVDALPGLKNDAQTHSRVEHLSPNVCVTGFVSSTSLTRMDLAATWLGL</sequence>
<reference evidence="2" key="1">
    <citation type="submission" date="2015-05" db="EMBL/GenBank/DDBJ databases">
        <title>Permanent draft genome of Rhodopirellula islandicus K833.</title>
        <authorList>
            <person name="Kizina J."/>
            <person name="Richter M."/>
            <person name="Glockner F.O."/>
            <person name="Harder J."/>
        </authorList>
    </citation>
    <scope>NUCLEOTIDE SEQUENCE [LARGE SCALE GENOMIC DNA]</scope>
    <source>
        <strain evidence="2">K833</strain>
    </source>
</reference>
<dbReference type="STRING" id="595434.RISK_003606"/>
<dbReference type="EMBL" id="LECT01000028">
    <property type="protein sequence ID" value="KLU04552.1"/>
    <property type="molecule type" value="Genomic_DNA"/>
</dbReference>
<organism evidence="2 3">
    <name type="scientific">Rhodopirellula islandica</name>
    <dbReference type="NCBI Taxonomy" id="595434"/>
    <lineage>
        <taxon>Bacteria</taxon>
        <taxon>Pseudomonadati</taxon>
        <taxon>Planctomycetota</taxon>
        <taxon>Planctomycetia</taxon>
        <taxon>Pirellulales</taxon>
        <taxon>Pirellulaceae</taxon>
        <taxon>Rhodopirellula</taxon>
    </lineage>
</organism>
<accession>A0A0J1BD58</accession>